<gene>
    <name evidence="2" type="ORF">EEL30_09005</name>
</gene>
<dbReference type="Gene3D" id="2.10.109.10">
    <property type="entry name" value="Umud Fragment, subunit A"/>
    <property type="match status" value="1"/>
</dbReference>
<organism evidence="2 3">
    <name type="scientific">Brevibacillus laterosporus</name>
    <name type="common">Bacillus laterosporus</name>
    <dbReference type="NCBI Taxonomy" id="1465"/>
    <lineage>
        <taxon>Bacteria</taxon>
        <taxon>Bacillati</taxon>
        <taxon>Bacillota</taxon>
        <taxon>Bacilli</taxon>
        <taxon>Bacillales</taxon>
        <taxon>Paenibacillaceae</taxon>
        <taxon>Brevibacillus</taxon>
    </lineage>
</organism>
<dbReference type="InterPro" id="IPR036286">
    <property type="entry name" value="LexA/Signal_pep-like_sf"/>
</dbReference>
<evidence type="ECO:0000313" key="3">
    <source>
        <dbReference type="Proteomes" id="UP000319432"/>
    </source>
</evidence>
<keyword evidence="3" id="KW-1185">Reference proteome</keyword>
<dbReference type="CDD" id="cd06529">
    <property type="entry name" value="S24_LexA-like"/>
    <property type="match status" value="1"/>
</dbReference>
<dbReference type="InterPro" id="IPR039418">
    <property type="entry name" value="LexA-like"/>
</dbReference>
<protein>
    <submittedName>
        <fullName evidence="2">S24 family peptidase</fullName>
    </submittedName>
</protein>
<dbReference type="EMBL" id="CP033464">
    <property type="protein sequence ID" value="QDX92453.1"/>
    <property type="molecule type" value="Genomic_DNA"/>
</dbReference>
<dbReference type="Proteomes" id="UP000319432">
    <property type="component" value="Chromosome"/>
</dbReference>
<evidence type="ECO:0000313" key="2">
    <source>
        <dbReference type="EMBL" id="QDX92453.1"/>
    </source>
</evidence>
<dbReference type="AlphaFoldDB" id="A0A518V662"/>
<dbReference type="InterPro" id="IPR015927">
    <property type="entry name" value="Peptidase_S24_S26A/B/C"/>
</dbReference>
<evidence type="ECO:0000259" key="1">
    <source>
        <dbReference type="Pfam" id="PF00717"/>
    </source>
</evidence>
<feature type="domain" description="Peptidase S24/S26A/S26B/S26C" evidence="1">
    <location>
        <begin position="154"/>
        <end position="227"/>
    </location>
</feature>
<dbReference type="Pfam" id="PF00717">
    <property type="entry name" value="Peptidase_S24"/>
    <property type="match status" value="1"/>
</dbReference>
<dbReference type="OrthoDB" id="2651434at2"/>
<dbReference type="CDD" id="cd00093">
    <property type="entry name" value="HTH_XRE"/>
    <property type="match status" value="1"/>
</dbReference>
<dbReference type="SUPFAM" id="SSF51306">
    <property type="entry name" value="LexA/Signal peptidase"/>
    <property type="match status" value="1"/>
</dbReference>
<dbReference type="InterPro" id="IPR001387">
    <property type="entry name" value="Cro/C1-type_HTH"/>
</dbReference>
<sequence length="241" mass="27778">MDYYKMLIDMIEKSGLTLQEIANRCEVEHGVKINRSYISKLQTRKQAPASDEVNVALAKVCGGDVEKFRYEGYIEKAPDFIKDFIQEVSIVLKEMSMVTLKKHFPEKLLEKSITEIDNRSALDILEISKKYLAEIKNGVQDLFDPELMLSFVGFEMKDDSMEPVIPKGSIVNIDYRKVINNGDIVFVSLVESNEENYLIRRAINLGDKVMLISEKSHYEAQEIEKKAIKHMWKVTATRIEF</sequence>
<accession>A0A518V662</accession>
<name>A0A518V662_BRELA</name>
<reference evidence="2 3" key="1">
    <citation type="submission" date="2018-11" db="EMBL/GenBank/DDBJ databases">
        <title>Phylogenetic determinants of toxin gene distribution in genomes of Brevibacillus laterosporus.</title>
        <authorList>
            <person name="Glare T.R."/>
            <person name="Durrant A."/>
            <person name="Berry C."/>
            <person name="Palma L."/>
            <person name="Ormskirk M."/>
            <person name="Cox M.O."/>
        </authorList>
    </citation>
    <scope>NUCLEOTIDE SEQUENCE [LARGE SCALE GENOMIC DNA]</scope>
    <source>
        <strain evidence="2 3">1821L</strain>
    </source>
</reference>
<proteinExistence type="predicted"/>